<dbReference type="Proteomes" id="UP001152795">
    <property type="component" value="Unassembled WGS sequence"/>
</dbReference>
<proteinExistence type="predicted"/>
<reference evidence="1" key="1">
    <citation type="submission" date="2020-04" db="EMBL/GenBank/DDBJ databases">
        <authorList>
            <person name="Alioto T."/>
            <person name="Alioto T."/>
            <person name="Gomez Garrido J."/>
        </authorList>
    </citation>
    <scope>NUCLEOTIDE SEQUENCE</scope>
    <source>
        <strain evidence="1">A484AB</strain>
    </source>
</reference>
<dbReference type="GO" id="GO:0005524">
    <property type="term" value="F:ATP binding"/>
    <property type="evidence" value="ECO:0007669"/>
    <property type="project" value="UniProtKB-UniRule"/>
</dbReference>
<evidence type="ECO:0000313" key="2">
    <source>
        <dbReference type="Proteomes" id="UP001152795"/>
    </source>
</evidence>
<protein>
    <submittedName>
        <fullName evidence="1">Tyrosine kinase receptor Cad96Ca-like isoform X1</fullName>
    </submittedName>
</protein>
<name>A0A7D9K2T3_PARCT</name>
<accession>A0A7D9K2T3</accession>
<comment type="caution">
    <text evidence="1">The sequence shown here is derived from an EMBL/GenBank/DDBJ whole genome shotgun (WGS) entry which is preliminary data.</text>
</comment>
<keyword evidence="1" id="KW-0418">Kinase</keyword>
<dbReference type="Gene3D" id="3.30.200.20">
    <property type="entry name" value="Phosphorylase Kinase, domain 1"/>
    <property type="match status" value="1"/>
</dbReference>
<organism evidence="1 2">
    <name type="scientific">Paramuricea clavata</name>
    <name type="common">Red gorgonian</name>
    <name type="synonym">Violescent sea-whip</name>
    <dbReference type="NCBI Taxonomy" id="317549"/>
    <lineage>
        <taxon>Eukaryota</taxon>
        <taxon>Metazoa</taxon>
        <taxon>Cnidaria</taxon>
        <taxon>Anthozoa</taxon>
        <taxon>Octocorallia</taxon>
        <taxon>Malacalcyonacea</taxon>
        <taxon>Plexauridae</taxon>
        <taxon>Paramuricea</taxon>
    </lineage>
</organism>
<dbReference type="AlphaFoldDB" id="A0A7D9K2T3"/>
<keyword evidence="2" id="KW-1185">Reference proteome</keyword>
<dbReference type="EMBL" id="CACRXK020026989">
    <property type="protein sequence ID" value="CAB4040579.1"/>
    <property type="molecule type" value="Genomic_DNA"/>
</dbReference>
<keyword evidence="1" id="KW-0808">Transferase</keyword>
<dbReference type="InterPro" id="IPR017441">
    <property type="entry name" value="Protein_kinase_ATP_BS"/>
</dbReference>
<dbReference type="GO" id="GO:0016301">
    <property type="term" value="F:kinase activity"/>
    <property type="evidence" value="ECO:0007669"/>
    <property type="project" value="UniProtKB-KW"/>
</dbReference>
<dbReference type="PROSITE" id="PS00107">
    <property type="entry name" value="PROTEIN_KINASE_ATP"/>
    <property type="match status" value="1"/>
</dbReference>
<keyword evidence="1" id="KW-0675">Receptor</keyword>
<dbReference type="InterPro" id="IPR011009">
    <property type="entry name" value="Kinase-like_dom_sf"/>
</dbReference>
<dbReference type="SUPFAM" id="SSF56112">
    <property type="entry name" value="Protein kinase-like (PK-like)"/>
    <property type="match status" value="1"/>
</dbReference>
<evidence type="ECO:0000313" key="1">
    <source>
        <dbReference type="EMBL" id="CAB4040579.1"/>
    </source>
</evidence>
<gene>
    <name evidence="1" type="ORF">PACLA_8A057342</name>
</gene>
<sequence length="107" mass="11993">MRFMEREMAIAFGIGSRSNPERFIDQDMLEDDNSEKVVNLIYVPQDYVYEIPGYIMEKVGSFEMPAGSIRFGGTIGRGEFGKVYAGEAQGVNRNPEWTTVAIKTLTG</sequence>